<accession>A6K6P7</accession>
<dbReference type="AlphaFoldDB" id="A6K6P7"/>
<protein>
    <submittedName>
        <fullName evidence="1">RCG63110</fullName>
    </submittedName>
</protein>
<dbReference type="EMBL" id="CH474023">
    <property type="protein sequence ID" value="EDL85407.1"/>
    <property type="molecule type" value="Genomic_DNA"/>
</dbReference>
<evidence type="ECO:0000313" key="1">
    <source>
        <dbReference type="EMBL" id="EDL85407.1"/>
    </source>
</evidence>
<name>A6K6P7_RAT</name>
<sequence length="23" mass="2698">MRVLLETLGGHFHHITYFLSRGI</sequence>
<proteinExistence type="predicted"/>
<reference evidence="1 2" key="1">
    <citation type="submission" date="2005-07" db="EMBL/GenBank/DDBJ databases">
        <authorList>
            <person name="Mural R.J."/>
            <person name="Li P.W."/>
            <person name="Adams M.D."/>
            <person name="Amanatides P.G."/>
            <person name="Baden-Tillson H."/>
            <person name="Barnstead M."/>
            <person name="Chin S.H."/>
            <person name="Dew I."/>
            <person name="Evans C.A."/>
            <person name="Ferriera S."/>
            <person name="Flanigan M."/>
            <person name="Fosler C."/>
            <person name="Glodek A."/>
            <person name="Gu Z."/>
            <person name="Holt R.A."/>
            <person name="Jennings D."/>
            <person name="Kraft C.L."/>
            <person name="Lu F."/>
            <person name="Nguyen T."/>
            <person name="Nusskern D.R."/>
            <person name="Pfannkoch C.M."/>
            <person name="Sitter C."/>
            <person name="Sutton G.G."/>
            <person name="Venter J.C."/>
            <person name="Wang Z."/>
            <person name="Woodage T."/>
            <person name="Zheng X.H."/>
            <person name="Zhong F."/>
        </authorList>
    </citation>
    <scope>NUCLEOTIDE SEQUENCE [LARGE SCALE GENOMIC DNA]</scope>
    <source>
        <strain>BN</strain>
        <strain evidence="2">Sprague-Dawley</strain>
    </source>
</reference>
<dbReference type="Proteomes" id="UP000234681">
    <property type="component" value="Chromosome 15"/>
</dbReference>
<evidence type="ECO:0000313" key="2">
    <source>
        <dbReference type="Proteomes" id="UP000234681"/>
    </source>
</evidence>
<gene>
    <name evidence="1" type="ORF">rCG_63110</name>
</gene>
<organism evidence="1 2">
    <name type="scientific">Rattus norvegicus</name>
    <name type="common">Rat</name>
    <dbReference type="NCBI Taxonomy" id="10116"/>
    <lineage>
        <taxon>Eukaryota</taxon>
        <taxon>Metazoa</taxon>
        <taxon>Chordata</taxon>
        <taxon>Craniata</taxon>
        <taxon>Vertebrata</taxon>
        <taxon>Euteleostomi</taxon>
        <taxon>Mammalia</taxon>
        <taxon>Eutheria</taxon>
        <taxon>Euarchontoglires</taxon>
        <taxon>Glires</taxon>
        <taxon>Rodentia</taxon>
        <taxon>Myomorpha</taxon>
        <taxon>Muroidea</taxon>
        <taxon>Muridae</taxon>
        <taxon>Murinae</taxon>
        <taxon>Rattus</taxon>
    </lineage>
</organism>